<protein>
    <submittedName>
        <fullName evidence="1">Uncharacterized protein</fullName>
    </submittedName>
</protein>
<dbReference type="EMBL" id="MZMZ02001549">
    <property type="protein sequence ID" value="RQM29062.1"/>
    <property type="molecule type" value="Genomic_DNA"/>
</dbReference>
<feature type="non-terminal residue" evidence="1">
    <location>
        <position position="1"/>
    </location>
</feature>
<organism evidence="1 2">
    <name type="scientific">Aphanomyces astaci</name>
    <name type="common">Crayfish plague agent</name>
    <dbReference type="NCBI Taxonomy" id="112090"/>
    <lineage>
        <taxon>Eukaryota</taxon>
        <taxon>Sar</taxon>
        <taxon>Stramenopiles</taxon>
        <taxon>Oomycota</taxon>
        <taxon>Saprolegniomycetes</taxon>
        <taxon>Saprolegniales</taxon>
        <taxon>Verrucalvaceae</taxon>
        <taxon>Aphanomyces</taxon>
    </lineage>
</organism>
<keyword evidence="2" id="KW-1185">Reference proteome</keyword>
<evidence type="ECO:0000313" key="2">
    <source>
        <dbReference type="Proteomes" id="UP000284702"/>
    </source>
</evidence>
<sequence length="130" mass="14017">SEFPDAAIEPAKGRADIDLTGPKEVCHELAWYGGDTEFTVDVFHDPSRDAVEAFEAVLRNKEEFFLPTFGAFDKECGKDSGVLNRAVALEAVLHFVVGDTGGDVVPYNGKDSTAESALNRDGAPGWEARV</sequence>
<dbReference type="Proteomes" id="UP000284702">
    <property type="component" value="Unassembled WGS sequence"/>
</dbReference>
<gene>
    <name evidence="1" type="ORF">B5M09_013632</name>
</gene>
<accession>A0A425DIF1</accession>
<name>A0A425DIF1_APHAT</name>
<comment type="caution">
    <text evidence="1">The sequence shown here is derived from an EMBL/GenBank/DDBJ whole genome shotgun (WGS) entry which is preliminary data.</text>
</comment>
<evidence type="ECO:0000313" key="1">
    <source>
        <dbReference type="EMBL" id="RQM29062.1"/>
    </source>
</evidence>
<reference evidence="1" key="1">
    <citation type="submission" date="2018-07" db="EMBL/GenBank/DDBJ databases">
        <title>Annotation of Aphanomyces astaci genome assembly.</title>
        <authorList>
            <person name="Studholme D.J."/>
        </authorList>
    </citation>
    <scope>NUCLEOTIDE SEQUENCE [LARGE SCALE GENOMIC DNA]</scope>
    <source>
        <strain evidence="1">Pc</strain>
    </source>
</reference>
<dbReference type="AlphaFoldDB" id="A0A425DIF1"/>
<proteinExistence type="predicted"/>